<evidence type="ECO:0000313" key="7">
    <source>
        <dbReference type="Proteomes" id="UP000189810"/>
    </source>
</evidence>
<dbReference type="InterPro" id="IPR003593">
    <property type="entry name" value="AAA+_ATPase"/>
</dbReference>
<evidence type="ECO:0000259" key="5">
    <source>
        <dbReference type="PROSITE" id="PS50893"/>
    </source>
</evidence>
<dbReference type="SMART" id="SM00382">
    <property type="entry name" value="AAA"/>
    <property type="match status" value="1"/>
</dbReference>
<dbReference type="AlphaFoldDB" id="A0A1M6TEB2"/>
<dbReference type="PROSITE" id="PS50893">
    <property type="entry name" value="ABC_TRANSPORTER_2"/>
    <property type="match status" value="1"/>
</dbReference>
<dbReference type="STRING" id="381751.SAMN05444391_1428"/>
<dbReference type="OrthoDB" id="9802264at2"/>
<name>A0A1M6TEB2_9AQUI</name>
<dbReference type="GO" id="GO:0005524">
    <property type="term" value="F:ATP binding"/>
    <property type="evidence" value="ECO:0007669"/>
    <property type="project" value="UniProtKB-KW"/>
</dbReference>
<evidence type="ECO:0000313" key="6">
    <source>
        <dbReference type="EMBL" id="SHK55372.1"/>
    </source>
</evidence>
<protein>
    <submittedName>
        <fullName evidence="6">Lipoprotein-releasing system ATP-binding protein</fullName>
    </submittedName>
</protein>
<keyword evidence="7" id="KW-1185">Reference proteome</keyword>
<dbReference type="InterPro" id="IPR017911">
    <property type="entry name" value="MacB-like_ATP-bd"/>
</dbReference>
<dbReference type="InterPro" id="IPR003439">
    <property type="entry name" value="ABC_transporter-like_ATP-bd"/>
</dbReference>
<gene>
    <name evidence="6" type="ORF">SAMN05444391_1428</name>
</gene>
<dbReference type="FunFam" id="3.40.50.300:FF:000032">
    <property type="entry name" value="Export ABC transporter ATP-binding protein"/>
    <property type="match status" value="1"/>
</dbReference>
<dbReference type="GO" id="GO:0016887">
    <property type="term" value="F:ATP hydrolysis activity"/>
    <property type="evidence" value="ECO:0007669"/>
    <property type="project" value="InterPro"/>
</dbReference>
<reference evidence="6 7" key="1">
    <citation type="submission" date="2016-11" db="EMBL/GenBank/DDBJ databases">
        <authorList>
            <person name="Jaros S."/>
            <person name="Januszkiewicz K."/>
            <person name="Wedrychowicz H."/>
        </authorList>
    </citation>
    <scope>NUCLEOTIDE SEQUENCE [LARGE SCALE GENOMIC DNA]</scope>
    <source>
        <strain evidence="6 7">DSM 19557</strain>
    </source>
</reference>
<dbReference type="PANTHER" id="PTHR24220">
    <property type="entry name" value="IMPORT ATP-BINDING PROTEIN"/>
    <property type="match status" value="1"/>
</dbReference>
<dbReference type="CDD" id="cd03255">
    <property type="entry name" value="ABC_MJ0796_LolCDE_FtsE"/>
    <property type="match status" value="1"/>
</dbReference>
<dbReference type="InterPro" id="IPR027417">
    <property type="entry name" value="P-loop_NTPase"/>
</dbReference>
<dbReference type="GO" id="GO:0022857">
    <property type="term" value="F:transmembrane transporter activity"/>
    <property type="evidence" value="ECO:0007669"/>
    <property type="project" value="UniProtKB-ARBA"/>
</dbReference>
<evidence type="ECO:0000256" key="4">
    <source>
        <dbReference type="ARBA" id="ARBA00038388"/>
    </source>
</evidence>
<dbReference type="RefSeq" id="WP_079654510.1">
    <property type="nucleotide sequence ID" value="NZ_LT670846.1"/>
</dbReference>
<dbReference type="Proteomes" id="UP000189810">
    <property type="component" value="Chromosome I"/>
</dbReference>
<sequence length="225" mass="25322">MEILRLENISKRVAQEEILKDINLTVEKGDFVAIVGASGSGKSSLLYIMGLLDAPTHGYVYLDGKRVDFSDRSQIDRIRNEKLGFVFQFHYILPEFTLLENVMLPMLKAGKNIRYARERAMELLSSLGLSGKENRKSYQVSGGELQRTAIARALANDPEILLADEPTGNLDSTNTKKVMDIFMEINRRGTTIVMVTHERDLAAMCKRVVEMKDGRIVQDIRLSAV</sequence>
<evidence type="ECO:0000256" key="3">
    <source>
        <dbReference type="ARBA" id="ARBA00022840"/>
    </source>
</evidence>
<comment type="similarity">
    <text evidence="4">Belongs to the ABC transporter superfamily. Macrolide exporter (TC 3.A.1.122) family.</text>
</comment>
<dbReference type="SUPFAM" id="SSF52540">
    <property type="entry name" value="P-loop containing nucleoside triphosphate hydrolases"/>
    <property type="match status" value="1"/>
</dbReference>
<organism evidence="6 7">
    <name type="scientific">Thermocrinis minervae</name>
    <dbReference type="NCBI Taxonomy" id="381751"/>
    <lineage>
        <taxon>Bacteria</taxon>
        <taxon>Pseudomonadati</taxon>
        <taxon>Aquificota</taxon>
        <taxon>Aquificia</taxon>
        <taxon>Aquificales</taxon>
        <taxon>Aquificaceae</taxon>
        <taxon>Thermocrinis</taxon>
    </lineage>
</organism>
<evidence type="ECO:0000256" key="1">
    <source>
        <dbReference type="ARBA" id="ARBA00022448"/>
    </source>
</evidence>
<dbReference type="GO" id="GO:0098796">
    <property type="term" value="C:membrane protein complex"/>
    <property type="evidence" value="ECO:0007669"/>
    <property type="project" value="UniProtKB-ARBA"/>
</dbReference>
<accession>A0A1M6TEB2</accession>
<keyword evidence="1" id="KW-0813">Transport</keyword>
<keyword evidence="6" id="KW-0449">Lipoprotein</keyword>
<keyword evidence="3 6" id="KW-0067">ATP-binding</keyword>
<dbReference type="GO" id="GO:0005886">
    <property type="term" value="C:plasma membrane"/>
    <property type="evidence" value="ECO:0007669"/>
    <property type="project" value="TreeGrafter"/>
</dbReference>
<dbReference type="EMBL" id="LT670846">
    <property type="protein sequence ID" value="SHK55372.1"/>
    <property type="molecule type" value="Genomic_DNA"/>
</dbReference>
<dbReference type="Gene3D" id="3.40.50.300">
    <property type="entry name" value="P-loop containing nucleotide triphosphate hydrolases"/>
    <property type="match status" value="1"/>
</dbReference>
<evidence type="ECO:0000256" key="2">
    <source>
        <dbReference type="ARBA" id="ARBA00022741"/>
    </source>
</evidence>
<feature type="domain" description="ABC transporter" evidence="5">
    <location>
        <begin position="4"/>
        <end position="225"/>
    </location>
</feature>
<dbReference type="PANTHER" id="PTHR24220:SF86">
    <property type="entry name" value="ABC TRANSPORTER ABCH.1"/>
    <property type="match status" value="1"/>
</dbReference>
<dbReference type="Pfam" id="PF00005">
    <property type="entry name" value="ABC_tran"/>
    <property type="match status" value="1"/>
</dbReference>
<dbReference type="InterPro" id="IPR015854">
    <property type="entry name" value="ABC_transpr_LolD-like"/>
</dbReference>
<proteinExistence type="inferred from homology"/>
<keyword evidence="2" id="KW-0547">Nucleotide-binding</keyword>